<keyword evidence="2" id="KW-0132">Cell division</keyword>
<dbReference type="PANTHER" id="PTHR12827:SF3">
    <property type="entry name" value="ANAPHASE-PROMOTING COMPLEX SUBUNIT 1"/>
    <property type="match status" value="1"/>
</dbReference>
<keyword evidence="3" id="KW-0498">Mitosis</keyword>
<organism evidence="6 8">
    <name type="scientific">Tritrichomonas musculus</name>
    <dbReference type="NCBI Taxonomy" id="1915356"/>
    <lineage>
        <taxon>Eukaryota</taxon>
        <taxon>Metamonada</taxon>
        <taxon>Parabasalia</taxon>
        <taxon>Tritrichomonadida</taxon>
        <taxon>Tritrichomonadidae</taxon>
        <taxon>Tritrichomonas</taxon>
    </lineage>
</organism>
<gene>
    <name evidence="7" type="ORF">M9Y10_016339</name>
    <name evidence="6" type="ORF">M9Y10_019439</name>
</gene>
<proteinExistence type="inferred from homology"/>
<keyword evidence="4" id="KW-0131">Cell cycle</keyword>
<evidence type="ECO:0000256" key="1">
    <source>
        <dbReference type="ARBA" id="ARBA00010547"/>
    </source>
</evidence>
<dbReference type="PANTHER" id="PTHR12827">
    <property type="entry name" value="MEIOTIC CHECKPOINT REGULATOR TSG24 FAMILY MEMBER"/>
    <property type="match status" value="1"/>
</dbReference>
<keyword evidence="5" id="KW-0472">Membrane</keyword>
<comment type="caution">
    <text evidence="6">The sequence shown here is derived from an EMBL/GenBank/DDBJ whole genome shotgun (WGS) entry which is preliminary data.</text>
</comment>
<evidence type="ECO:0000313" key="7">
    <source>
        <dbReference type="EMBL" id="KAK8853796.1"/>
    </source>
</evidence>
<dbReference type="InterPro" id="IPR024990">
    <property type="entry name" value="Apc1"/>
</dbReference>
<reference evidence="6 8" key="1">
    <citation type="submission" date="2024-04" db="EMBL/GenBank/DDBJ databases">
        <title>Tritrichomonas musculus Genome.</title>
        <authorList>
            <person name="Alves-Ferreira E."/>
            <person name="Grigg M."/>
            <person name="Lorenzi H."/>
            <person name="Galac M."/>
        </authorList>
    </citation>
    <scope>NUCLEOTIDE SEQUENCE [LARGE SCALE GENOMIC DNA]</scope>
    <source>
        <strain evidence="6 8">EAF2021</strain>
    </source>
</reference>
<evidence type="ECO:0000256" key="2">
    <source>
        <dbReference type="ARBA" id="ARBA00022618"/>
    </source>
</evidence>
<sequence length="1381" mass="156161">MLRLVGPFVPFGADKFKNADKTPSFKLNEDGVELCWSGNELIWSKHCCLLHHLTMPGPVMDGTLCTIDNQEFLAVLYQSGLTLFSLSGQSYLIAVPFQIEKIFPLHKALLLYRSQNSALMYSQYEEFPILFTLFHPLEEIRPVAFFTPVSSSPLPKFTTIPSPNRSSFDYSSTPIPQFNQSSSESSDLHYITDLNFTPLQISSEHCYLLASEPFNESISVWKFNEPQGNRDLLFTSPHFIKSPSIFSPPTQPTPLLSPSSAARADLKATLEGIPPDLFMEMIFEFNQVGKNVNACFMEISENDTRLLLFLNNHKLEAIDISYIDSSNVVFTLENVESICVFKGLMFFAVYTDHTVVLHEGFNGIVHLPFHDVVQIQKFGNKFVAFRENGEKTLFYFEITFDYVIQQILDVSHLILDSPSYESLILSLSESSCLSSIDEFIPAFINLFISLFGQYVPKFIEMTHFLFEELRVQKGKSKEVQELIGLLLPLSQFAQFPHFILYYALHSQKQIILENDMKLPEQAIDVPDLINWCSQCIAGHAMKSFPSPFPISKKLVSVFSTFHQIRDYQEIVVITEKSKLTIKDIQHLQSAISTPLKRAFQLTAESPPSNWPLAAYRLIGREDIAVLQEYIAKPTTKSIQFYQQPDLRFLEVERLLQSNLPLTVDVERPNGTDDIQFQSMLIQKLKVLLSKQWSLSVGRGLFNLGTFEPLPSQDIVCTDINTSGFTENAIELKAGDDFDNAEHVEWPQFHNGTADGLTVTDADHSWLLDAATREMTPYYAGVLFGFGLTGLLNKFWRVDLYQYLTTSGVKETNAVALLLGLGISYRGKRDLGISHMLTLHIPELRQFQQTEYELSPLIESAAILGIAFLFESSGHRHITETFLSLMERSAILTVPAEPFALGTAIGLVNLGLGDESSVLRENRERLCVIFSGNKSVDVSSDKTATFGNSDFFAVAPVAVLALTLGYLRTDHSRVKLALSLPSDASFVNSMLPDIVLMRTMGSLMIDSDPNTALNFSVPDGLKPEILASTVTGFAIACGVKFAGTLNLKAFERLQTIAKCLCLLEKTPFDFSDCPTMRREQSLCLVILACSLIKAGTCDIDFLRFIRYVRRRPIATSFPQFVYGLHMILGMAIGILNIGKGRYTLSRSNSATAAILIALFPRFSRYPSDNDFFMQPLRHLLNVAAVPRVIEVRDVETEEIVPLYIRLGLKEDLELPMKTPHVLPPFENITSIRIDDSHYYSVNLDDFPFTDEKVRPIIWVKRRSDFEKREVCNIESLRTINKMKENKLLSDNLERDEKTDILMTKHELEWDKSTDQIIMFFRSSSLLERTKILKENPCIKEFLRFYGITPSSTLKDACFFDDNALAFLLPHLSTEEINHIINS</sequence>
<evidence type="ECO:0000256" key="5">
    <source>
        <dbReference type="SAM" id="Phobius"/>
    </source>
</evidence>
<evidence type="ECO:0000313" key="6">
    <source>
        <dbReference type="EMBL" id="KAK8835031.1"/>
    </source>
</evidence>
<protein>
    <recommendedName>
        <fullName evidence="9">Anaphase-promoting complex subunit 1</fullName>
    </recommendedName>
</protein>
<dbReference type="InterPro" id="IPR011989">
    <property type="entry name" value="ARM-like"/>
</dbReference>
<comment type="similarity">
    <text evidence="1">Belongs to the APC1 family.</text>
</comment>
<accession>A0ABR2GMF4</accession>
<keyword evidence="8" id="KW-1185">Reference proteome</keyword>
<dbReference type="Proteomes" id="UP001470230">
    <property type="component" value="Unassembled WGS sequence"/>
</dbReference>
<evidence type="ECO:0000313" key="8">
    <source>
        <dbReference type="Proteomes" id="UP001470230"/>
    </source>
</evidence>
<keyword evidence="5" id="KW-1133">Transmembrane helix</keyword>
<keyword evidence="5" id="KW-0812">Transmembrane</keyword>
<dbReference type="Gene3D" id="1.25.10.10">
    <property type="entry name" value="Leucine-rich Repeat Variant"/>
    <property type="match status" value="1"/>
</dbReference>
<dbReference type="EMBL" id="JAPFFF010000021">
    <property type="protein sequence ID" value="KAK8853796.1"/>
    <property type="molecule type" value="Genomic_DNA"/>
</dbReference>
<evidence type="ECO:0000256" key="3">
    <source>
        <dbReference type="ARBA" id="ARBA00022776"/>
    </source>
</evidence>
<feature type="transmembrane region" description="Helical" evidence="5">
    <location>
        <begin position="1116"/>
        <end position="1136"/>
    </location>
</feature>
<dbReference type="EMBL" id="JAPFFF010000248">
    <property type="protein sequence ID" value="KAK8835031.1"/>
    <property type="molecule type" value="Genomic_DNA"/>
</dbReference>
<evidence type="ECO:0008006" key="9">
    <source>
        <dbReference type="Google" id="ProtNLM"/>
    </source>
</evidence>
<name>A0ABR2GMF4_9EUKA</name>
<evidence type="ECO:0000256" key="4">
    <source>
        <dbReference type="ARBA" id="ARBA00023306"/>
    </source>
</evidence>